<keyword evidence="1" id="KW-1185">Reference proteome</keyword>
<sequence>MRYDVIGLGETRRQRPFDAINDSGEELFLGTCDSTGVVGVGVLVNTSLSIDSFVQLTTRTGCLRLKRCASISASTFFDVCAPASNYDKKEAEKFYMDVEKFYRKTIHPLRPSLEILNPQIRMERAM</sequence>
<dbReference type="AlphaFoldDB" id="A0A0K0D046"/>
<evidence type="ECO:0000313" key="2">
    <source>
        <dbReference type="WBParaSite" id="ACAC_0000341801-mRNA-1"/>
    </source>
</evidence>
<accession>A0A0K0D046</accession>
<reference evidence="1" key="1">
    <citation type="submission" date="2012-09" db="EMBL/GenBank/DDBJ databases">
        <authorList>
            <person name="Martin A.A."/>
        </authorList>
    </citation>
    <scope>NUCLEOTIDE SEQUENCE</scope>
</reference>
<dbReference type="WBParaSite" id="ACAC_0000341801-mRNA-1">
    <property type="protein sequence ID" value="ACAC_0000341801-mRNA-1"/>
    <property type="gene ID" value="ACAC_0000341801"/>
</dbReference>
<proteinExistence type="predicted"/>
<organism evidence="1 2">
    <name type="scientific">Angiostrongylus cantonensis</name>
    <name type="common">Rat lungworm</name>
    <dbReference type="NCBI Taxonomy" id="6313"/>
    <lineage>
        <taxon>Eukaryota</taxon>
        <taxon>Metazoa</taxon>
        <taxon>Ecdysozoa</taxon>
        <taxon>Nematoda</taxon>
        <taxon>Chromadorea</taxon>
        <taxon>Rhabditida</taxon>
        <taxon>Rhabditina</taxon>
        <taxon>Rhabditomorpha</taxon>
        <taxon>Strongyloidea</taxon>
        <taxon>Metastrongylidae</taxon>
        <taxon>Angiostrongylus</taxon>
    </lineage>
</organism>
<evidence type="ECO:0000313" key="1">
    <source>
        <dbReference type="Proteomes" id="UP000035642"/>
    </source>
</evidence>
<protein>
    <submittedName>
        <fullName evidence="2">BPL/LPL catalytic domain-containing protein</fullName>
    </submittedName>
</protein>
<name>A0A0K0D046_ANGCA</name>
<dbReference type="Proteomes" id="UP000035642">
    <property type="component" value="Unassembled WGS sequence"/>
</dbReference>
<reference evidence="2" key="2">
    <citation type="submission" date="2017-02" db="UniProtKB">
        <authorList>
            <consortium name="WormBaseParasite"/>
        </authorList>
    </citation>
    <scope>IDENTIFICATION</scope>
</reference>